<feature type="signal peptide" evidence="3">
    <location>
        <begin position="1"/>
        <end position="19"/>
    </location>
</feature>
<evidence type="ECO:0000313" key="6">
    <source>
        <dbReference type="Proteomes" id="UP000070444"/>
    </source>
</evidence>
<dbReference type="EMBL" id="KQ964559">
    <property type="protein sequence ID" value="KXN68817.1"/>
    <property type="molecule type" value="Genomic_DNA"/>
</dbReference>
<feature type="binding site" evidence="2">
    <location>
        <position position="256"/>
    </location>
    <ligand>
        <name>FAD</name>
        <dbReference type="ChEBI" id="CHEBI:57692"/>
    </ligand>
</feature>
<keyword evidence="2" id="KW-0285">Flavoprotein</keyword>
<dbReference type="InterPro" id="IPR012132">
    <property type="entry name" value="GMC_OxRdtase"/>
</dbReference>
<dbReference type="OMA" id="KGWVKLR"/>
<dbReference type="PANTHER" id="PTHR11552:SF213">
    <property type="entry name" value="DEHYDROGENASE, PUTATIVE-RELATED"/>
    <property type="match status" value="1"/>
</dbReference>
<evidence type="ECO:0000313" key="5">
    <source>
        <dbReference type="EMBL" id="KXN68817.1"/>
    </source>
</evidence>
<evidence type="ECO:0000256" key="2">
    <source>
        <dbReference type="PIRSR" id="PIRSR000137-2"/>
    </source>
</evidence>
<organism evidence="5 6">
    <name type="scientific">Conidiobolus coronatus (strain ATCC 28846 / CBS 209.66 / NRRL 28638)</name>
    <name type="common">Delacroixia coronata</name>
    <dbReference type="NCBI Taxonomy" id="796925"/>
    <lineage>
        <taxon>Eukaryota</taxon>
        <taxon>Fungi</taxon>
        <taxon>Fungi incertae sedis</taxon>
        <taxon>Zoopagomycota</taxon>
        <taxon>Entomophthoromycotina</taxon>
        <taxon>Entomophthoromycetes</taxon>
        <taxon>Entomophthorales</taxon>
        <taxon>Ancylistaceae</taxon>
        <taxon>Conidiobolus</taxon>
    </lineage>
</organism>
<evidence type="ECO:0000256" key="3">
    <source>
        <dbReference type="SAM" id="SignalP"/>
    </source>
</evidence>
<dbReference type="GO" id="GO:0050660">
    <property type="term" value="F:flavin adenine dinucleotide binding"/>
    <property type="evidence" value="ECO:0007669"/>
    <property type="project" value="InterPro"/>
</dbReference>
<comment type="cofactor">
    <cofactor evidence="2">
        <name>FAD</name>
        <dbReference type="ChEBI" id="CHEBI:57692"/>
    </cofactor>
</comment>
<dbReference type="Proteomes" id="UP000070444">
    <property type="component" value="Unassembled WGS sequence"/>
</dbReference>
<name>A0A137P199_CONC2</name>
<dbReference type="AlphaFoldDB" id="A0A137P199"/>
<keyword evidence="2" id="KW-0274">FAD</keyword>
<evidence type="ECO:0000256" key="1">
    <source>
        <dbReference type="ARBA" id="ARBA00010790"/>
    </source>
</evidence>
<gene>
    <name evidence="5" type="ORF">CONCODRAFT_18758</name>
</gene>
<dbReference type="InterPro" id="IPR000172">
    <property type="entry name" value="GMC_OxRdtase_N"/>
</dbReference>
<reference evidence="5 6" key="1">
    <citation type="journal article" date="2015" name="Genome Biol. Evol.">
        <title>Phylogenomic analyses indicate that early fungi evolved digesting cell walls of algal ancestors of land plants.</title>
        <authorList>
            <person name="Chang Y."/>
            <person name="Wang S."/>
            <person name="Sekimoto S."/>
            <person name="Aerts A.L."/>
            <person name="Choi C."/>
            <person name="Clum A."/>
            <person name="LaButti K.M."/>
            <person name="Lindquist E.A."/>
            <person name="Yee Ngan C."/>
            <person name="Ohm R.A."/>
            <person name="Salamov A.A."/>
            <person name="Grigoriev I.V."/>
            <person name="Spatafora J.W."/>
            <person name="Berbee M.L."/>
        </authorList>
    </citation>
    <scope>NUCLEOTIDE SEQUENCE [LARGE SCALE GENOMIC DNA]</scope>
    <source>
        <strain evidence="5 6">NRRL 28638</strain>
    </source>
</reference>
<proteinExistence type="inferred from homology"/>
<dbReference type="Gene3D" id="3.50.50.60">
    <property type="entry name" value="FAD/NAD(P)-binding domain"/>
    <property type="match status" value="1"/>
</dbReference>
<dbReference type="STRING" id="796925.A0A137P199"/>
<dbReference type="Pfam" id="PF05199">
    <property type="entry name" value="GMC_oxred_C"/>
    <property type="match status" value="1"/>
</dbReference>
<dbReference type="SUPFAM" id="SSF54373">
    <property type="entry name" value="FAD-linked reductases, C-terminal domain"/>
    <property type="match status" value="1"/>
</dbReference>
<dbReference type="Pfam" id="PF00732">
    <property type="entry name" value="GMC_oxred_N"/>
    <property type="match status" value="1"/>
</dbReference>
<dbReference type="Gene3D" id="3.30.560.10">
    <property type="entry name" value="Glucose Oxidase, domain 3"/>
    <property type="match status" value="1"/>
</dbReference>
<keyword evidence="6" id="KW-1185">Reference proteome</keyword>
<protein>
    <submittedName>
        <fullName evidence="5">Alcohol oxidase</fullName>
    </submittedName>
</protein>
<sequence>MYFKLIIFSLLFAVIQCNSGVFDYIVVGAGPAGSMTALELARHGFSTLLIDAGSKVTNTNITTPGLAIRTLEDESLAWDFRVDYMNQPHHKRQNVLYPRASGIGGCTNHNAMANIYPRFQSFQKLVEITGDQSWSEATFRKYFESIKLTSPAPINLKFDRRFLPLTTDKFTGMKPDPKSSYIVNAIGESIGHDTKGENINELNAIGNSNNETESQYLFPSNIDRTVKSPIRRGIFRAVIDEIAKNPKLTVWTDSLVTKIILEGNSAIGVEYMSGKYLYRASAIARRESKPSPLIKKVFANKEVIVSGGAFNTPQIMMLSGIGDFKELRRLGIKPKVNLPGVGKNLRDHQELSLVYELNSDWTGIENCYFKTANNDSCWQQYQNGTGAYTVGGPLHLQMLKSNPKLTYTDTWYYSNLGRFTGFFDDTVEVGIKSKRHISYVVLNPYSNSNKGFVTLKTRDPRDVPYINILQYDDSTNSQDLQKMLYGFNQARKALQIFNPIGAEIIPGKNVQTEEEIKNFILNNTFSHHACCSMKIGKDDDELAVLDNEFRVRGVENLRVVDQSVLPETIGDFPALFTSLLGLKAAEAILSSN</sequence>
<dbReference type="OrthoDB" id="269227at2759"/>
<dbReference type="GO" id="GO:0016614">
    <property type="term" value="F:oxidoreductase activity, acting on CH-OH group of donors"/>
    <property type="evidence" value="ECO:0007669"/>
    <property type="project" value="InterPro"/>
</dbReference>
<dbReference type="InterPro" id="IPR036188">
    <property type="entry name" value="FAD/NAD-bd_sf"/>
</dbReference>
<comment type="similarity">
    <text evidence="1">Belongs to the GMC oxidoreductase family.</text>
</comment>
<evidence type="ECO:0000259" key="4">
    <source>
        <dbReference type="PROSITE" id="PS00624"/>
    </source>
</evidence>
<dbReference type="SUPFAM" id="SSF51905">
    <property type="entry name" value="FAD/NAD(P)-binding domain"/>
    <property type="match status" value="1"/>
</dbReference>
<accession>A0A137P199</accession>
<dbReference type="PANTHER" id="PTHR11552">
    <property type="entry name" value="GLUCOSE-METHANOL-CHOLINE GMC OXIDOREDUCTASE"/>
    <property type="match status" value="1"/>
</dbReference>
<feature type="domain" description="Glucose-methanol-choline oxidoreductase N-terminal" evidence="4">
    <location>
        <begin position="308"/>
        <end position="322"/>
    </location>
</feature>
<dbReference type="InterPro" id="IPR007867">
    <property type="entry name" value="GMC_OxRtase_C"/>
</dbReference>
<keyword evidence="3" id="KW-0732">Signal</keyword>
<dbReference type="PROSITE" id="PS00624">
    <property type="entry name" value="GMC_OXRED_2"/>
    <property type="match status" value="1"/>
</dbReference>
<feature type="chain" id="PRO_5007294339" evidence="3">
    <location>
        <begin position="20"/>
        <end position="592"/>
    </location>
</feature>
<dbReference type="PIRSF" id="PIRSF000137">
    <property type="entry name" value="Alcohol_oxidase"/>
    <property type="match status" value="1"/>
</dbReference>